<feature type="compositionally biased region" description="Polar residues" evidence="9">
    <location>
        <begin position="1083"/>
        <end position="1102"/>
    </location>
</feature>
<evidence type="ECO:0000256" key="6">
    <source>
        <dbReference type="ARBA" id="ARBA00023163"/>
    </source>
</evidence>
<gene>
    <name evidence="12" type="ORF">CCAP1982_LOCUS4272</name>
</gene>
<dbReference type="InterPro" id="IPR003618">
    <property type="entry name" value="TFIIS_cen_dom"/>
</dbReference>
<reference evidence="12" key="1">
    <citation type="submission" date="2020-11" db="EMBL/GenBank/DDBJ databases">
        <authorList>
            <person name="Whitehead M."/>
        </authorList>
    </citation>
    <scope>NUCLEOTIDE SEQUENCE</scope>
    <source>
        <strain evidence="12">EGII</strain>
    </source>
</reference>
<evidence type="ECO:0000256" key="8">
    <source>
        <dbReference type="PROSITE-ProRule" id="PRU00146"/>
    </source>
</evidence>
<feature type="region of interest" description="Disordered" evidence="9">
    <location>
        <begin position="858"/>
        <end position="900"/>
    </location>
</feature>
<feature type="compositionally biased region" description="Basic residues" evidence="9">
    <location>
        <begin position="144"/>
        <end position="153"/>
    </location>
</feature>
<dbReference type="GO" id="GO:0008270">
    <property type="term" value="F:zinc ion binding"/>
    <property type="evidence" value="ECO:0007669"/>
    <property type="project" value="UniProtKB-KW"/>
</dbReference>
<dbReference type="SMART" id="SM00249">
    <property type="entry name" value="PHD"/>
    <property type="match status" value="1"/>
</dbReference>
<dbReference type="Pfam" id="PF00628">
    <property type="entry name" value="PHD"/>
    <property type="match status" value="1"/>
</dbReference>
<comment type="subcellular location">
    <subcellularLocation>
        <location evidence="1">Nucleus</location>
    </subcellularLocation>
</comment>
<feature type="region of interest" description="Disordered" evidence="9">
    <location>
        <begin position="70"/>
        <end position="172"/>
    </location>
</feature>
<feature type="compositionally biased region" description="Polar residues" evidence="9">
    <location>
        <begin position="1116"/>
        <end position="1130"/>
    </location>
</feature>
<sequence length="1511" mass="167424">MASSVFIENCTKSLQGDLTSENGNSISASPDSNLVVVYGKSGVNFDHRGIENLIVEKSVSSISVIRLTSPTPSMIDEEEEAEKSEELMRRQADGLSDDDSGSQRNSSSIDEGLERSESEAIHTTDDEKSDVGSENSVDNLKSETRRKKKRNIRKLRETCKKQNPHNKTSKERPDIIGLTIEEFYSPISAKEVVKEALKLAGVSTFKRTADYEFQLLVIRNDHCYTPFTSPAQMKAKLAEKHKVEKQTAISRRIIPHTAVTMKQLQLKRKILQDSGEFSGQTSQSSEEHHVKILNKLPGKFYKQNEKSDCIEDDNDVYSSTADSDFDVLSDVSGDTDNDRDSDLDFNVNNRKGRKKKDLVTKAKRLSAGKVCVKRNQIQQDDADDQRNKNVRLITASISNRQIKTGPPAKAGCATVAVQKLLSDAVAALPPIPKRPVIAQREENSINPVVRQQIMPSAVRRGPTIEVGGQKAPSTRTQLQSSPQSVKEIVINKVMASPKGGFTEIGEFLSQADDKPTRVTPVTSTSGIKAPATKTGNNPTSSKGFMPLGVETASKNKLPVQISIQTHQSSSELAKSKVLEESQQLVQLNSTLSNRPVMQSEQSPAELASEQFDLIVSIVKDEMRKNSLVEATSKSNENIPKLVQMLENAEHSLESSAAKPQVDKNLNKFGPTTEAGVGDIDISNAPLLDSPDGDEIPEDLLQHVVDLIEDDETLQEAVEKQVFSEGQNEDIACATSGDGVYGNVSSITAGTIPTPMVPEPMQQESLQPKSIIEMAISNLPSTSESANNEGNNAPVRAYNLQTPKATASTLIRKEPIQIVRGNGRVITLPPIEAPTTRAKRRAQNQPANPANTNAVFNESSMDSSMQSNSSLSVAEHRVSKEATSSGTSVGKSKKAASAKKTSVNKINTSKAVVEEYASGSQEDDDDPNRLWCICRQPHNNRFMICCDVCEDWFHGTCVSITKAMGIEMEQKGIDWTCPKCVKLQEEKKQRKITDMLISRKVTDAATGKKDNLEIFRQHDLQSGSNLEVTEHNFAPLCEETNSLENAQIVDTKKLPYDDVIGVTPPLKKSSKIATASTKKKQQTLNSRQRGVSSPASQTKQRQILHQDRKQHVELDKSSASTPSPNSVQQTFKDVEKPIIPESISTDPLTFCIVCKRTARQNSIYCSDECIRKHAQNALNMFAAISAAKSPEPNVMPIANEEISMKKKKSKGLFEDILSMADRKPKIERIHVIERKSGRVLTGNNAPTTHNLKKWLQDNQTFEVVQPGSIEAQEVEKKQRHRNPATLPPMVVQNVTKHITSTSITHMQGNQSPHSACVVNKTAVPQIEQESHVQRPVKQLIEQVVKSTTHSPRPGTPKQLQKYPPQVSIKTDKTVRSESKDELKEKKDKSIKQRPMNDTIRKHPEAMASMSASSEPIRINVRRTLKEQLLQRMNEIGNENESESNGNGLLPKLSIAEIENFVTDTEAEMYDYFSRDTGSRYRAKYRSLMFNIKDRKNRTLLLRFVPRKYNQSN</sequence>
<dbReference type="InterPro" id="IPR013083">
    <property type="entry name" value="Znf_RING/FYVE/PHD"/>
</dbReference>
<keyword evidence="4" id="KW-0862">Zinc</keyword>
<dbReference type="Gene3D" id="3.30.40.10">
    <property type="entry name" value="Zinc/RING finger domain, C3HC4 (zinc finger)"/>
    <property type="match status" value="1"/>
</dbReference>
<feature type="domain" description="TFIIS central" evidence="11">
    <location>
        <begin position="1415"/>
        <end position="1511"/>
    </location>
</feature>
<evidence type="ECO:0000313" key="13">
    <source>
        <dbReference type="Proteomes" id="UP000606786"/>
    </source>
</evidence>
<dbReference type="InterPro" id="IPR019786">
    <property type="entry name" value="Zinc_finger_PHD-type_CS"/>
</dbReference>
<dbReference type="CDD" id="cd15552">
    <property type="entry name" value="PHD_PHF3_like"/>
    <property type="match status" value="1"/>
</dbReference>
<dbReference type="GO" id="GO:0048188">
    <property type="term" value="C:Set1C/COMPASS complex"/>
    <property type="evidence" value="ECO:0007669"/>
    <property type="project" value="InterPro"/>
</dbReference>
<feature type="region of interest" description="Disordered" evidence="9">
    <location>
        <begin position="1068"/>
        <end position="1132"/>
    </location>
</feature>
<evidence type="ECO:0000256" key="7">
    <source>
        <dbReference type="ARBA" id="ARBA00023242"/>
    </source>
</evidence>
<dbReference type="InterPro" id="IPR037869">
    <property type="entry name" value="Spp1/CFP1"/>
</dbReference>
<evidence type="ECO:0000256" key="4">
    <source>
        <dbReference type="ARBA" id="ARBA00022833"/>
    </source>
</evidence>
<dbReference type="Proteomes" id="UP000606786">
    <property type="component" value="Unassembled WGS sequence"/>
</dbReference>
<evidence type="ECO:0000256" key="9">
    <source>
        <dbReference type="SAM" id="MobiDB-lite"/>
    </source>
</evidence>
<feature type="compositionally biased region" description="Basic and acidic residues" evidence="9">
    <location>
        <begin position="1368"/>
        <end position="1389"/>
    </location>
</feature>
<dbReference type="EMBL" id="CAJHJT010000001">
    <property type="protein sequence ID" value="CAD6995561.1"/>
    <property type="molecule type" value="Genomic_DNA"/>
</dbReference>
<feature type="compositionally biased region" description="Low complexity" evidence="9">
    <location>
        <begin position="858"/>
        <end position="871"/>
    </location>
</feature>
<protein>
    <submittedName>
        <fullName evidence="12">(Mediterranean fruit fly) hypothetical protein</fullName>
    </submittedName>
</protein>
<keyword evidence="5" id="KW-0805">Transcription regulation</keyword>
<dbReference type="Gene3D" id="1.10.472.30">
    <property type="entry name" value="Transcription elongation factor S-II, central domain"/>
    <property type="match status" value="1"/>
</dbReference>
<evidence type="ECO:0000256" key="3">
    <source>
        <dbReference type="ARBA" id="ARBA00022771"/>
    </source>
</evidence>
<dbReference type="PROSITE" id="PS50016">
    <property type="entry name" value="ZF_PHD_2"/>
    <property type="match status" value="1"/>
</dbReference>
<dbReference type="GO" id="GO:0045893">
    <property type="term" value="P:positive regulation of DNA-templated transcription"/>
    <property type="evidence" value="ECO:0007669"/>
    <property type="project" value="TreeGrafter"/>
</dbReference>
<comment type="caution">
    <text evidence="12">The sequence shown here is derived from an EMBL/GenBank/DDBJ whole genome shotgun (WGS) entry which is preliminary data.</text>
</comment>
<dbReference type="InterPro" id="IPR036575">
    <property type="entry name" value="TFIIS_cen_dom_sf"/>
</dbReference>
<dbReference type="SUPFAM" id="SSF160481">
    <property type="entry name" value="BRK domain-like"/>
    <property type="match status" value="1"/>
</dbReference>
<dbReference type="InterPro" id="IPR037259">
    <property type="entry name" value="BRK_sf"/>
</dbReference>
<dbReference type="OrthoDB" id="1884872at2759"/>
<feature type="domain" description="PHD-type" evidence="10">
    <location>
        <begin position="928"/>
        <end position="982"/>
    </location>
</feature>
<accession>A0A811U9P9</accession>
<organism evidence="12 13">
    <name type="scientific">Ceratitis capitata</name>
    <name type="common">Mediterranean fruit fly</name>
    <name type="synonym">Tephritis capitata</name>
    <dbReference type="NCBI Taxonomy" id="7213"/>
    <lineage>
        <taxon>Eukaryota</taxon>
        <taxon>Metazoa</taxon>
        <taxon>Ecdysozoa</taxon>
        <taxon>Arthropoda</taxon>
        <taxon>Hexapoda</taxon>
        <taxon>Insecta</taxon>
        <taxon>Pterygota</taxon>
        <taxon>Neoptera</taxon>
        <taxon>Endopterygota</taxon>
        <taxon>Diptera</taxon>
        <taxon>Brachycera</taxon>
        <taxon>Muscomorpha</taxon>
        <taxon>Tephritoidea</taxon>
        <taxon>Tephritidae</taxon>
        <taxon>Ceratitis</taxon>
        <taxon>Ceratitis</taxon>
    </lineage>
</organism>
<keyword evidence="3 8" id="KW-0863">Zinc-finger</keyword>
<evidence type="ECO:0000259" key="10">
    <source>
        <dbReference type="PROSITE" id="PS50016"/>
    </source>
</evidence>
<dbReference type="SUPFAM" id="SSF46942">
    <property type="entry name" value="Elongation factor TFIIS domain 2"/>
    <property type="match status" value="1"/>
</dbReference>
<name>A0A811U9P9_CERCA</name>
<evidence type="ECO:0000256" key="2">
    <source>
        <dbReference type="ARBA" id="ARBA00022723"/>
    </source>
</evidence>
<keyword evidence="6" id="KW-0804">Transcription</keyword>
<dbReference type="SMART" id="SM00592">
    <property type="entry name" value="BRK"/>
    <property type="match status" value="1"/>
</dbReference>
<proteinExistence type="predicted"/>
<dbReference type="PANTHER" id="PTHR46174:SF1">
    <property type="entry name" value="CXXC-TYPE ZINC FINGER PROTEIN 1"/>
    <property type="match status" value="1"/>
</dbReference>
<evidence type="ECO:0000259" key="11">
    <source>
        <dbReference type="PROSITE" id="PS51321"/>
    </source>
</evidence>
<dbReference type="InterPro" id="IPR011011">
    <property type="entry name" value="Znf_FYVE_PHD"/>
</dbReference>
<evidence type="ECO:0000256" key="5">
    <source>
        <dbReference type="ARBA" id="ARBA00023015"/>
    </source>
</evidence>
<feature type="compositionally biased region" description="Polar residues" evidence="9">
    <location>
        <begin position="471"/>
        <end position="483"/>
    </location>
</feature>
<dbReference type="InterPro" id="IPR006576">
    <property type="entry name" value="BRK_domain"/>
</dbReference>
<dbReference type="GO" id="GO:0006351">
    <property type="term" value="P:DNA-templated transcription"/>
    <property type="evidence" value="ECO:0007669"/>
    <property type="project" value="InterPro"/>
</dbReference>
<dbReference type="PROSITE" id="PS01359">
    <property type="entry name" value="ZF_PHD_1"/>
    <property type="match status" value="1"/>
</dbReference>
<feature type="region of interest" description="Disordered" evidence="9">
    <location>
        <begin position="513"/>
        <end position="542"/>
    </location>
</feature>
<dbReference type="Pfam" id="PF07533">
    <property type="entry name" value="BRK"/>
    <property type="match status" value="1"/>
</dbReference>
<dbReference type="Gene3D" id="3.40.5.120">
    <property type="match status" value="1"/>
</dbReference>
<feature type="compositionally biased region" description="Basic and acidic residues" evidence="9">
    <location>
        <begin position="112"/>
        <end position="131"/>
    </location>
</feature>
<feature type="compositionally biased region" description="Basic and acidic residues" evidence="9">
    <location>
        <begin position="1103"/>
        <end position="1115"/>
    </location>
</feature>
<dbReference type="PANTHER" id="PTHR46174">
    <property type="entry name" value="CXXC-TYPE ZINC FINGER PROTEIN 1"/>
    <property type="match status" value="1"/>
</dbReference>
<feature type="compositionally biased region" description="Polar residues" evidence="9">
    <location>
        <begin position="533"/>
        <end position="542"/>
    </location>
</feature>
<keyword evidence="7" id="KW-0539">Nucleus</keyword>
<evidence type="ECO:0000313" key="12">
    <source>
        <dbReference type="EMBL" id="CAD6995561.1"/>
    </source>
</evidence>
<keyword evidence="2" id="KW-0479">Metal-binding</keyword>
<dbReference type="PROSITE" id="PS51321">
    <property type="entry name" value="TFIIS_CENTRAL"/>
    <property type="match status" value="1"/>
</dbReference>
<feature type="region of interest" description="Disordered" evidence="9">
    <location>
        <begin position="464"/>
        <end position="483"/>
    </location>
</feature>
<feature type="region of interest" description="Disordered" evidence="9">
    <location>
        <begin position="1344"/>
        <end position="1412"/>
    </location>
</feature>
<dbReference type="Pfam" id="PF07500">
    <property type="entry name" value="TFIIS_M"/>
    <property type="match status" value="1"/>
</dbReference>
<keyword evidence="13" id="KW-1185">Reference proteome</keyword>
<dbReference type="SUPFAM" id="SSF57903">
    <property type="entry name" value="FYVE/PHD zinc finger"/>
    <property type="match status" value="1"/>
</dbReference>
<dbReference type="InterPro" id="IPR001965">
    <property type="entry name" value="Znf_PHD"/>
</dbReference>
<dbReference type="InterPro" id="IPR019787">
    <property type="entry name" value="Znf_PHD-finger"/>
</dbReference>
<evidence type="ECO:0000256" key="1">
    <source>
        <dbReference type="ARBA" id="ARBA00004123"/>
    </source>
</evidence>